<accession>A0ACC0R6P1</accession>
<protein>
    <submittedName>
        <fullName evidence="1">2EXR domain-containing protein</fullName>
    </submittedName>
</protein>
<name>A0ACC0R6P1_9HYPO</name>
<gene>
    <name evidence="1" type="ORF">NCS57_00458000</name>
</gene>
<dbReference type="Proteomes" id="UP001065298">
    <property type="component" value="Chromosome 3"/>
</dbReference>
<keyword evidence="2" id="KW-1185">Reference proteome</keyword>
<comment type="caution">
    <text evidence="1">The sequence shown here is derived from an EMBL/GenBank/DDBJ whole genome shotgun (WGS) entry which is preliminary data.</text>
</comment>
<proteinExistence type="predicted"/>
<organism evidence="1 2">
    <name type="scientific">Fusarium keratoplasticum</name>
    <dbReference type="NCBI Taxonomy" id="1328300"/>
    <lineage>
        <taxon>Eukaryota</taxon>
        <taxon>Fungi</taxon>
        <taxon>Dikarya</taxon>
        <taxon>Ascomycota</taxon>
        <taxon>Pezizomycotina</taxon>
        <taxon>Sordariomycetes</taxon>
        <taxon>Hypocreomycetidae</taxon>
        <taxon>Hypocreales</taxon>
        <taxon>Nectriaceae</taxon>
        <taxon>Fusarium</taxon>
        <taxon>Fusarium solani species complex</taxon>
    </lineage>
</organism>
<evidence type="ECO:0000313" key="2">
    <source>
        <dbReference type="Proteomes" id="UP001065298"/>
    </source>
</evidence>
<dbReference type="EMBL" id="CM046505">
    <property type="protein sequence ID" value="KAI8675564.1"/>
    <property type="molecule type" value="Genomic_DNA"/>
</dbReference>
<evidence type="ECO:0000313" key="1">
    <source>
        <dbReference type="EMBL" id="KAI8675564.1"/>
    </source>
</evidence>
<reference evidence="1" key="1">
    <citation type="submission" date="2022-06" db="EMBL/GenBank/DDBJ databases">
        <title>Fusarium solani species complex genomes reveal bases of compartmentalisation and animal pathogenesis.</title>
        <authorList>
            <person name="Tsai I.J."/>
        </authorList>
    </citation>
    <scope>NUCLEOTIDE SEQUENCE</scope>
    <source>
        <strain evidence="1">Fu6.1</strain>
    </source>
</reference>
<sequence>MPLVVSSNLGILNPASGSRSTDTFRHFNQLPPEVRQIIWELELKHERLLHVETHFLETSPDDPGIESAECLGRAYKIILTEFRPISKLARVNSESRAVASRFYRVQLPCVYRWKGKEDANGIFYFNPELDTLEIRGKAFSNFAQALWVHDARHVGLVNLALNWEHSIVRSRVDASLLPQVLSRLKCVVFLYRSGLERMFLGEPRATDPMDKAEVYRSRPIMPATPKFDRLPCDPRSHIKASLKKIYLDYFEPRKLIHGWFRLMLKCKVQHNHEVDYRFLVAFGGRLYHPSDVKNKVGVDRGWIGRAWRPQGYELNPEITNRDAAINWVQRKDEAWRETVRKIREEEEEEEEESIGGNFQELELPLRPAIGFWLFPIEALGPLPDIAKRIPSRRVPVPGWKSHRKIDLSGYKPQLCLSYLP</sequence>